<dbReference type="Proteomes" id="UP001171606">
    <property type="component" value="Unassembled WGS sequence"/>
</dbReference>
<keyword evidence="4" id="KW-0975">Bacterial flagellum</keyword>
<dbReference type="InterPro" id="IPR013384">
    <property type="entry name" value="Flagell_FlgL"/>
</dbReference>
<comment type="similarity">
    <text evidence="3">Belongs to the bacterial flagellin family.</text>
</comment>
<dbReference type="Pfam" id="PF00669">
    <property type="entry name" value="Flagellin_N"/>
    <property type="match status" value="1"/>
</dbReference>
<dbReference type="RefSeq" id="WP_301756753.1">
    <property type="nucleotide sequence ID" value="NZ_JAUJSQ010000011.1"/>
</dbReference>
<organism evidence="6 7">
    <name type="scientific">Burkholderia metallica</name>
    <dbReference type="NCBI Taxonomy" id="488729"/>
    <lineage>
        <taxon>Bacteria</taxon>
        <taxon>Pseudomonadati</taxon>
        <taxon>Pseudomonadota</taxon>
        <taxon>Betaproteobacteria</taxon>
        <taxon>Burkholderiales</taxon>
        <taxon>Burkholderiaceae</taxon>
        <taxon>Burkholderia</taxon>
        <taxon>Burkholderia cepacia complex</taxon>
    </lineage>
</organism>
<comment type="subcellular location">
    <subcellularLocation>
        <location evidence="1">Bacterial flagellum</location>
    </subcellularLocation>
    <subcellularLocation>
        <location evidence="2">Secreted</location>
    </subcellularLocation>
</comment>
<evidence type="ECO:0000256" key="2">
    <source>
        <dbReference type="ARBA" id="ARBA00004613"/>
    </source>
</evidence>
<feature type="domain" description="Flagellin N-terminal" evidence="5">
    <location>
        <begin position="15"/>
        <end position="142"/>
    </location>
</feature>
<name>A0ABT8PHX5_9BURK</name>
<keyword evidence="6" id="KW-0282">Flagellum</keyword>
<dbReference type="PANTHER" id="PTHR42792">
    <property type="entry name" value="FLAGELLIN"/>
    <property type="match status" value="1"/>
</dbReference>
<gene>
    <name evidence="6" type="primary">flgL</name>
    <name evidence="6" type="ORF">QZM52_25645</name>
</gene>
<keyword evidence="6" id="KW-0969">Cilium</keyword>
<proteinExistence type="inferred from homology"/>
<dbReference type="SUPFAM" id="SSF64518">
    <property type="entry name" value="Phase 1 flagellin"/>
    <property type="match status" value="1"/>
</dbReference>
<comment type="caution">
    <text evidence="6">The sequence shown here is derived from an EMBL/GenBank/DDBJ whole genome shotgun (WGS) entry which is preliminary data.</text>
</comment>
<sequence>MTMRISSRLFGDTMLWTLHASSGKAAELMQKIGSGQRIQRPSDDPIGAVRLMQLERDESRVAQYQKNIETLSVRLMQNETHLDGMLQSVMSARDMLLAASDGSASAGDLNAMAGPLRSLTDALAQAANAKDGNGRYLFAGTLTDTPPIEFDATAPAGSRYRFAGNTGQQYVAVGDGVTQAANVAVENLERVLNGLDLAAEALADPAVDGSAPATRTVLADALNVLDVDGIDALSGKIATLGAAHNTLALLADNHAAMLVANGQASTLVGELDFAEAIEALNRYTMAVQGTYHAYGKIRQLSLFDVI</sequence>
<protein>
    <submittedName>
        <fullName evidence="6">Flagellar hook-associated protein FlgL</fullName>
    </submittedName>
</protein>
<evidence type="ECO:0000313" key="6">
    <source>
        <dbReference type="EMBL" id="MDN7934666.1"/>
    </source>
</evidence>
<dbReference type="InterPro" id="IPR001492">
    <property type="entry name" value="Flagellin"/>
</dbReference>
<evidence type="ECO:0000256" key="3">
    <source>
        <dbReference type="ARBA" id="ARBA00005709"/>
    </source>
</evidence>
<dbReference type="PANTHER" id="PTHR42792:SF1">
    <property type="entry name" value="FLAGELLAR HOOK-ASSOCIATED PROTEIN 3"/>
    <property type="match status" value="1"/>
</dbReference>
<evidence type="ECO:0000313" key="7">
    <source>
        <dbReference type="Proteomes" id="UP001171606"/>
    </source>
</evidence>
<accession>A0ABT8PHX5</accession>
<dbReference type="NCBIfam" id="TIGR02550">
    <property type="entry name" value="flagell_flgL"/>
    <property type="match status" value="1"/>
</dbReference>
<evidence type="ECO:0000259" key="5">
    <source>
        <dbReference type="Pfam" id="PF00669"/>
    </source>
</evidence>
<reference evidence="6" key="1">
    <citation type="submission" date="2023-07" db="EMBL/GenBank/DDBJ databases">
        <title>A collection of bacterial strains from the Burkholderia cepacia Research Laboratory and Repository.</title>
        <authorList>
            <person name="Lipuma J."/>
            <person name="Spilker T."/>
            <person name="Caverly L."/>
        </authorList>
    </citation>
    <scope>NUCLEOTIDE SEQUENCE</scope>
    <source>
        <strain evidence="6">AU42020</strain>
    </source>
</reference>
<evidence type="ECO:0000256" key="4">
    <source>
        <dbReference type="ARBA" id="ARBA00023143"/>
    </source>
</evidence>
<dbReference type="InterPro" id="IPR001029">
    <property type="entry name" value="Flagellin_N"/>
</dbReference>
<dbReference type="EMBL" id="JAUJSQ010000011">
    <property type="protein sequence ID" value="MDN7934666.1"/>
    <property type="molecule type" value="Genomic_DNA"/>
</dbReference>
<keyword evidence="7" id="KW-1185">Reference proteome</keyword>
<keyword evidence="6" id="KW-0966">Cell projection</keyword>
<dbReference type="Gene3D" id="1.20.1330.10">
    <property type="entry name" value="f41 fragment of flagellin, N-terminal domain"/>
    <property type="match status" value="1"/>
</dbReference>
<evidence type="ECO:0000256" key="1">
    <source>
        <dbReference type="ARBA" id="ARBA00004365"/>
    </source>
</evidence>